<dbReference type="AlphaFoldDB" id="K5D8M5"/>
<name>K5D8M5_RHOBT</name>
<dbReference type="Proteomes" id="UP000007993">
    <property type="component" value="Unassembled WGS sequence"/>
</dbReference>
<protein>
    <submittedName>
        <fullName evidence="2">Uncharacterized protein</fullName>
    </submittedName>
</protein>
<feature type="compositionally biased region" description="Polar residues" evidence="1">
    <location>
        <begin position="58"/>
        <end position="70"/>
    </location>
</feature>
<evidence type="ECO:0000313" key="2">
    <source>
        <dbReference type="EMBL" id="EKJ98792.1"/>
    </source>
</evidence>
<sequence>MQAISSWTFWRIVNGYDRQRREKLDIATMPQAGKASSKCESRSERRSPYVRFKRVSRRNLTPNTTAQKPP</sequence>
<feature type="compositionally biased region" description="Basic and acidic residues" evidence="1">
    <location>
        <begin position="37"/>
        <end position="47"/>
    </location>
</feature>
<organism evidence="2 3">
    <name type="scientific">Rhodopirellula baltica SH28</name>
    <dbReference type="NCBI Taxonomy" id="993517"/>
    <lineage>
        <taxon>Bacteria</taxon>
        <taxon>Pseudomonadati</taxon>
        <taxon>Planctomycetota</taxon>
        <taxon>Planctomycetia</taxon>
        <taxon>Pirellulales</taxon>
        <taxon>Pirellulaceae</taxon>
        <taxon>Rhodopirellula</taxon>
    </lineage>
</organism>
<evidence type="ECO:0000256" key="1">
    <source>
        <dbReference type="SAM" id="MobiDB-lite"/>
    </source>
</evidence>
<comment type="caution">
    <text evidence="2">The sequence shown here is derived from an EMBL/GenBank/DDBJ whole genome shotgun (WGS) entry which is preliminary data.</text>
</comment>
<evidence type="ECO:0000313" key="3">
    <source>
        <dbReference type="Proteomes" id="UP000007993"/>
    </source>
</evidence>
<proteinExistence type="predicted"/>
<feature type="region of interest" description="Disordered" evidence="1">
    <location>
        <begin position="29"/>
        <end position="70"/>
    </location>
</feature>
<dbReference type="EMBL" id="AMCW01000168">
    <property type="protein sequence ID" value="EKJ98792.1"/>
    <property type="molecule type" value="Genomic_DNA"/>
</dbReference>
<accession>K5D8M5</accession>
<reference evidence="2 3" key="1">
    <citation type="journal article" date="2013" name="Mar. Genomics">
        <title>Expression of sulfatases in Rhodopirellula baltica and the diversity of sulfatases in the genus Rhodopirellula.</title>
        <authorList>
            <person name="Wegner C.E."/>
            <person name="Richter-Heitmann T."/>
            <person name="Klindworth A."/>
            <person name="Klockow C."/>
            <person name="Richter M."/>
            <person name="Achstetter T."/>
            <person name="Glockner F.O."/>
            <person name="Harder J."/>
        </authorList>
    </citation>
    <scope>NUCLEOTIDE SEQUENCE [LARGE SCALE GENOMIC DNA]</scope>
    <source>
        <strain evidence="2 3">SH28</strain>
    </source>
</reference>
<gene>
    <name evidence="2" type="ORF">RBSH_05851</name>
</gene>